<dbReference type="EMBL" id="KN832585">
    <property type="protein sequence ID" value="KII83075.1"/>
    <property type="molecule type" value="Genomic_DNA"/>
</dbReference>
<dbReference type="OrthoDB" id="429813at2759"/>
<dbReference type="PROSITE" id="PS00455">
    <property type="entry name" value="AMP_BINDING"/>
    <property type="match status" value="1"/>
</dbReference>
<reference evidence="4 5" key="1">
    <citation type="submission" date="2014-06" db="EMBL/GenBank/DDBJ databases">
        <title>Evolutionary Origins and Diversification of the Mycorrhizal Mutualists.</title>
        <authorList>
            <consortium name="DOE Joint Genome Institute"/>
            <consortium name="Mycorrhizal Genomics Consortium"/>
            <person name="Kohler A."/>
            <person name="Kuo A."/>
            <person name="Nagy L.G."/>
            <person name="Floudas D."/>
            <person name="Copeland A."/>
            <person name="Barry K.W."/>
            <person name="Cichocki N."/>
            <person name="Veneault-Fourrey C."/>
            <person name="LaButti K."/>
            <person name="Lindquist E.A."/>
            <person name="Lipzen A."/>
            <person name="Lundell T."/>
            <person name="Morin E."/>
            <person name="Murat C."/>
            <person name="Riley R."/>
            <person name="Ohm R."/>
            <person name="Sun H."/>
            <person name="Tunlid A."/>
            <person name="Henrissat B."/>
            <person name="Grigoriev I.V."/>
            <person name="Hibbett D.S."/>
            <person name="Martin F."/>
        </authorList>
    </citation>
    <scope>NUCLEOTIDE SEQUENCE [LARGE SCALE GENOMIC DNA]</scope>
    <source>
        <strain evidence="4 5">FD-325 SS-3</strain>
    </source>
</reference>
<dbReference type="Gene3D" id="3.40.50.12780">
    <property type="entry name" value="N-terminal domain of ligase-like"/>
    <property type="match status" value="1"/>
</dbReference>
<keyword evidence="1" id="KW-0596">Phosphopantetheine</keyword>
<dbReference type="PANTHER" id="PTHR43439">
    <property type="entry name" value="PHENYLACETATE-COENZYME A LIGASE"/>
    <property type="match status" value="1"/>
</dbReference>
<dbReference type="InterPro" id="IPR020845">
    <property type="entry name" value="AMP-binding_CS"/>
</dbReference>
<dbReference type="SUPFAM" id="SSF51735">
    <property type="entry name" value="NAD(P)-binding Rossmann-fold domains"/>
    <property type="match status" value="1"/>
</dbReference>
<dbReference type="Proteomes" id="UP000053263">
    <property type="component" value="Unassembled WGS sequence"/>
</dbReference>
<organism evidence="4 5">
    <name type="scientific">Plicaturopsis crispa FD-325 SS-3</name>
    <dbReference type="NCBI Taxonomy" id="944288"/>
    <lineage>
        <taxon>Eukaryota</taxon>
        <taxon>Fungi</taxon>
        <taxon>Dikarya</taxon>
        <taxon>Basidiomycota</taxon>
        <taxon>Agaricomycotina</taxon>
        <taxon>Agaricomycetes</taxon>
        <taxon>Agaricomycetidae</taxon>
        <taxon>Amylocorticiales</taxon>
        <taxon>Amylocorticiaceae</taxon>
        <taxon>Plicatura</taxon>
        <taxon>Plicaturopsis crispa</taxon>
    </lineage>
</organism>
<sequence length="1136" mass="123439">MTQIHTKTVFDDPLARDGDNTILPDILDFNLAHNPDAPFFYFARSELGDTQSEEDEEGGDVALAGENEQGEKGDEGIAVITQREFARAAHRVAHIVRPVQADSTDADGKPAADADGAVVAVIANADTIHYQAVVMGIARAGLVPFPISPRNSAAAVGHLLRKTNCHCVLVLGQSTHALLADVATHLPGYELSVEEIPPFDAVFPDLAHESVREAAADDAFSLYPPLTRRASTDVLLYLHSSGSTGFPKPIPQTQRVMIEWCHDPAVTDVGTHDLRLAAMALPPFHTIGVFSQLLSPLVNLAGTCVFPPQAPHAPIIPNTDNVIAHIRATRASALLIVPTFLEVWAHEPKAVEVLRELEVVAFTGGPLVPSKGDALFRAGVKLHPVYGATEFGPPTFLAMRAQDVRDGDWNWIRFSPRVHLRWVPMDDGTFELDVLNSETHSVSVENLSDAKGYTTNDIFEKHPTKDDLFRIVGRLDDVLILASGEKTVPAPMEDVIRAHPLVKSAVMFGRQRNQVGILIEPREGHEVDSSDLGALARFRNAIWPAVEEANADAPAFSRIFKEMIIVTRPDKPMLRSPKGTLMRKATLNIYEQEIDDLYEIVESSETAGLSVEPPQRWEGADVEAWLLKHAIDIQDGAHISPDTDLFEQGFDSLSATFLRNRIIGALRSSSDESASEAVARVAQNIVFSHPTIVELAQKVIQIVHPPSHSGVSAQEEGRQRIENMIKKYSSGLGNLAVQAEPPSADTVVLLTGTTGALGSHVLESLLKDDTVTRVYAYNRPASGRAGIADRQNASFVDRGLDVEVLSSPKLVYIEGDAAAANLGLAPELYQELRESTTVIIHNAWRVDFNLALSSFESNIRGTRNLIDFALSASHASSLRFLFTSSISSAQSWDRTKGPYPEEVQLDAQYAVGAGYGEGKYVVERLLALSGLQASSLRIGQISGGYPNGAWATTDWVPIFVKSSLAVGCLPSAIGVVSWIPAQAVAQTILDVMSAEVRPPLALNIVHPRPVSWQFVIASLHSALVAEMELDPGALNIAPFEEWLSLVQKRALDPTQDDLEKIPAIKLLEFFGEISRADANMRLAGEEDCESCGLKEFSTTQVQIVSSTMGLLDPLGPTDVHSWVKYWLSKGFLGTLN</sequence>
<dbReference type="InterPro" id="IPR020806">
    <property type="entry name" value="PKS_PP-bd"/>
</dbReference>
<dbReference type="InterPro" id="IPR042099">
    <property type="entry name" value="ANL_N_sf"/>
</dbReference>
<protein>
    <recommendedName>
        <fullName evidence="3">Polyketide synthase-like phosphopantetheine-binding domain-containing protein</fullName>
    </recommendedName>
</protein>
<dbReference type="SUPFAM" id="SSF56801">
    <property type="entry name" value="Acetyl-CoA synthetase-like"/>
    <property type="match status" value="1"/>
</dbReference>
<dbReference type="GO" id="GO:0031177">
    <property type="term" value="F:phosphopantetheine binding"/>
    <property type="evidence" value="ECO:0007669"/>
    <property type="project" value="InterPro"/>
</dbReference>
<dbReference type="Gene3D" id="3.40.50.720">
    <property type="entry name" value="NAD(P)-binding Rossmann-like Domain"/>
    <property type="match status" value="1"/>
</dbReference>
<evidence type="ECO:0000259" key="3">
    <source>
        <dbReference type="SMART" id="SM00823"/>
    </source>
</evidence>
<dbReference type="Pfam" id="PF00501">
    <property type="entry name" value="AMP-binding"/>
    <property type="match status" value="1"/>
</dbReference>
<dbReference type="InterPro" id="IPR013120">
    <property type="entry name" value="FAR_NAD-bd"/>
</dbReference>
<keyword evidence="2" id="KW-0597">Phosphoprotein</keyword>
<dbReference type="InterPro" id="IPR051414">
    <property type="entry name" value="Adenylate-forming_Reductase"/>
</dbReference>
<evidence type="ECO:0000313" key="5">
    <source>
        <dbReference type="Proteomes" id="UP000053263"/>
    </source>
</evidence>
<dbReference type="InterPro" id="IPR036291">
    <property type="entry name" value="NAD(P)-bd_dom_sf"/>
</dbReference>
<dbReference type="Gene3D" id="1.10.1200.10">
    <property type="entry name" value="ACP-like"/>
    <property type="match status" value="1"/>
</dbReference>
<dbReference type="InterPro" id="IPR000873">
    <property type="entry name" value="AMP-dep_synth/lig_dom"/>
</dbReference>
<evidence type="ECO:0000256" key="2">
    <source>
        <dbReference type="ARBA" id="ARBA00022553"/>
    </source>
</evidence>
<dbReference type="SMART" id="SM00823">
    <property type="entry name" value="PKS_PP"/>
    <property type="match status" value="1"/>
</dbReference>
<evidence type="ECO:0000313" key="4">
    <source>
        <dbReference type="EMBL" id="KII83075.1"/>
    </source>
</evidence>
<dbReference type="InterPro" id="IPR036736">
    <property type="entry name" value="ACP-like_sf"/>
</dbReference>
<evidence type="ECO:0000256" key="1">
    <source>
        <dbReference type="ARBA" id="ARBA00022450"/>
    </source>
</evidence>
<dbReference type="Pfam" id="PF07993">
    <property type="entry name" value="NAD_binding_4"/>
    <property type="match status" value="1"/>
</dbReference>
<name>A0A0C9SVI9_PLICR</name>
<accession>A0A0C9SVI9</accession>
<dbReference type="SUPFAM" id="SSF47336">
    <property type="entry name" value="ACP-like"/>
    <property type="match status" value="1"/>
</dbReference>
<feature type="domain" description="Polyketide synthase-like phosphopantetheine-binding" evidence="3">
    <location>
        <begin position="620"/>
        <end position="703"/>
    </location>
</feature>
<dbReference type="HOGENOM" id="CLU_002220_1_0_1"/>
<dbReference type="PANTHER" id="PTHR43439:SF2">
    <property type="entry name" value="ENZYME, PUTATIVE (JCVI)-RELATED"/>
    <property type="match status" value="1"/>
</dbReference>
<dbReference type="Pfam" id="PF23562">
    <property type="entry name" value="AMP-binding_C_3"/>
    <property type="match status" value="1"/>
</dbReference>
<proteinExistence type="predicted"/>
<keyword evidence="5" id="KW-1185">Reference proteome</keyword>
<dbReference type="AlphaFoldDB" id="A0A0C9SVI9"/>
<gene>
    <name evidence="4" type="ORF">PLICRDRAFT_58578</name>
</gene>